<evidence type="ECO:0000259" key="11">
    <source>
        <dbReference type="Pfam" id="PF01050"/>
    </source>
</evidence>
<keyword evidence="5 13" id="KW-0548">Nucleotidyltransferase</keyword>
<dbReference type="SUPFAM" id="SSF53448">
    <property type="entry name" value="Nucleotide-diphospho-sugar transferases"/>
    <property type="match status" value="1"/>
</dbReference>
<dbReference type="InterPro" id="IPR011051">
    <property type="entry name" value="RmlC_Cupin_sf"/>
</dbReference>
<dbReference type="InterPro" id="IPR014710">
    <property type="entry name" value="RmlC-like_jellyroll"/>
</dbReference>
<evidence type="ECO:0000256" key="1">
    <source>
        <dbReference type="ARBA" id="ARBA00004823"/>
    </source>
</evidence>
<keyword evidence="6" id="KW-0547">Nucleotide-binding</keyword>
<dbReference type="Pfam" id="PF22640">
    <property type="entry name" value="ManC_GMP_beta-helix"/>
    <property type="match status" value="1"/>
</dbReference>
<dbReference type="InterPro" id="IPR005835">
    <property type="entry name" value="NTP_transferase_dom"/>
</dbReference>
<evidence type="ECO:0000256" key="2">
    <source>
        <dbReference type="ARBA" id="ARBA00006115"/>
    </source>
</evidence>
<dbReference type="InterPro" id="IPR029044">
    <property type="entry name" value="Nucleotide-diphossugar_trans"/>
</dbReference>
<dbReference type="InterPro" id="IPR051161">
    <property type="entry name" value="Mannose-6P_isomerase_type2"/>
</dbReference>
<evidence type="ECO:0000256" key="6">
    <source>
        <dbReference type="ARBA" id="ARBA00022741"/>
    </source>
</evidence>
<evidence type="ECO:0000256" key="9">
    <source>
        <dbReference type="RuleBase" id="RU004190"/>
    </source>
</evidence>
<evidence type="ECO:0000256" key="5">
    <source>
        <dbReference type="ARBA" id="ARBA00022695"/>
    </source>
</evidence>
<dbReference type="NCBIfam" id="TIGR01479">
    <property type="entry name" value="GMP_PMI"/>
    <property type="match status" value="1"/>
</dbReference>
<dbReference type="GO" id="GO:0016779">
    <property type="term" value="F:nucleotidyltransferase activity"/>
    <property type="evidence" value="ECO:0007669"/>
    <property type="project" value="UniProtKB-KW"/>
</dbReference>
<keyword evidence="4" id="KW-0808">Transferase</keyword>
<evidence type="ECO:0000259" key="10">
    <source>
        <dbReference type="Pfam" id="PF00483"/>
    </source>
</evidence>
<feature type="domain" description="MannoseP isomerase/GMP-like beta-helix" evidence="12">
    <location>
        <begin position="296"/>
        <end position="346"/>
    </location>
</feature>
<dbReference type="Gene3D" id="2.60.120.10">
    <property type="entry name" value="Jelly Rolls"/>
    <property type="match status" value="1"/>
</dbReference>
<evidence type="ECO:0000256" key="3">
    <source>
        <dbReference type="ARBA" id="ARBA00012387"/>
    </source>
</evidence>
<comment type="caution">
    <text evidence="13">The sequence shown here is derived from an EMBL/GenBank/DDBJ whole genome shotgun (WGS) entry which is preliminary data.</text>
</comment>
<dbReference type="CDD" id="cd02509">
    <property type="entry name" value="GDP-M1P_Guanylyltransferase"/>
    <property type="match status" value="1"/>
</dbReference>
<evidence type="ECO:0000259" key="12">
    <source>
        <dbReference type="Pfam" id="PF22640"/>
    </source>
</evidence>
<dbReference type="Proteomes" id="UP000321189">
    <property type="component" value="Unassembled WGS sequence"/>
</dbReference>
<dbReference type="InterPro" id="IPR006375">
    <property type="entry name" value="Man1P_GuaTrfase/Man6P_Isoase"/>
</dbReference>
<gene>
    <name evidence="13" type="primary">manC</name>
    <name evidence="13" type="ORF">PAT01_32200</name>
</gene>
<evidence type="ECO:0000313" key="13">
    <source>
        <dbReference type="EMBL" id="GEK77916.1"/>
    </source>
</evidence>
<dbReference type="InterPro" id="IPR049577">
    <property type="entry name" value="GMPP_N"/>
</dbReference>
<dbReference type="Pfam" id="PF01050">
    <property type="entry name" value="MannoseP_isomer"/>
    <property type="match status" value="1"/>
</dbReference>
<keyword evidence="7" id="KW-0342">GTP-binding</keyword>
<protein>
    <recommendedName>
        <fullName evidence="3">mannose-1-phosphate guanylyltransferase</fullName>
        <ecNumber evidence="3">2.7.7.13</ecNumber>
    </recommendedName>
</protein>
<accession>A0ABQ0UI70</accession>
<comment type="pathway">
    <text evidence="1">Nucleotide-sugar biosynthesis; GDP-alpha-D-mannose biosynthesis; GDP-alpha-D-mannose from alpha-D-mannose 1-phosphate (GTP route): step 1/1.</text>
</comment>
<organism evidence="13 14">
    <name type="scientific">Pseudoalteromonas atlantica</name>
    <name type="common">Alteromonas atlantica</name>
    <dbReference type="NCBI Taxonomy" id="288"/>
    <lineage>
        <taxon>Bacteria</taxon>
        <taxon>Pseudomonadati</taxon>
        <taxon>Pseudomonadota</taxon>
        <taxon>Gammaproteobacteria</taxon>
        <taxon>Alteromonadales</taxon>
        <taxon>Pseudoalteromonadaceae</taxon>
        <taxon>Pseudoalteromonas</taxon>
    </lineage>
</organism>
<feature type="domain" description="Nucleotidyl transferase" evidence="10">
    <location>
        <begin position="4"/>
        <end position="286"/>
    </location>
</feature>
<sequence>MILPVIMSGGNGSRLWPLSRKQHPKQFLSLIGESTMLQETILRLKGLETLAPSIICNKGHRFVVAEQLNEIDALGGDILLEPQGRNTAPAVALAAIKAIEKGSDPLLLVLAADHVITDINAFHEAIKQAQACAETGRLVTFGIVPDKPETGYGYIRSGKKIKGSDCLTVEEFVEKPNLKTATSYVESGEYFWNSGMFLFKASTYIQELEKHQPEILTACKAAIQNAVNDSEFVRVDAETFLTCPDDSIDYAIMEQTEHAAMVPLDAGWSDVGSWSSIWEVKEKDENQNVKRGDIKSIDTKNCLVDARDKLVATVGVSDLVIVETSDAVLIADKSRVQDVKKVVEQLNRDERLESVQHRTVYRPWGHINLLQRGERYKSKQVTIKPHARLSLQMHYHRAEHWIVVSGTAKVRCDDKESLITENQSTYIPIGAVHSIENPGSIPLVMIEVQTGSYIAKDDIVRLEDLYGFDKD</sequence>
<name>A0ABQ0UI70_PSEAF</name>
<dbReference type="CDD" id="cd02213">
    <property type="entry name" value="cupin_PMI_typeII_C"/>
    <property type="match status" value="1"/>
</dbReference>
<dbReference type="PANTHER" id="PTHR46390:SF1">
    <property type="entry name" value="MANNOSE-1-PHOSPHATE GUANYLYLTRANSFERASE"/>
    <property type="match status" value="1"/>
</dbReference>
<reference evidence="13 14" key="1">
    <citation type="submission" date="2019-07" db="EMBL/GenBank/DDBJ databases">
        <title>Whole genome shotgun sequence of Pseudoalteromonas atlantica NBRC 103033.</title>
        <authorList>
            <person name="Hosoyama A."/>
            <person name="Uohara A."/>
            <person name="Ohji S."/>
            <person name="Ichikawa N."/>
        </authorList>
    </citation>
    <scope>NUCLEOTIDE SEQUENCE [LARGE SCALE GENOMIC DNA]</scope>
    <source>
        <strain evidence="13 14">NBRC 103033</strain>
    </source>
</reference>
<dbReference type="InterPro" id="IPR001538">
    <property type="entry name" value="Man6P_isomerase-2_C"/>
</dbReference>
<dbReference type="PANTHER" id="PTHR46390">
    <property type="entry name" value="MANNOSE-1-PHOSPHATE GUANYLYLTRANSFERASE"/>
    <property type="match status" value="1"/>
</dbReference>
<dbReference type="EC" id="2.7.7.13" evidence="3"/>
<dbReference type="EMBL" id="BJUT01000048">
    <property type="protein sequence ID" value="GEK77916.1"/>
    <property type="molecule type" value="Genomic_DNA"/>
</dbReference>
<comment type="catalytic activity">
    <reaction evidence="8">
        <text>alpha-D-mannose 1-phosphate + GTP + H(+) = GDP-alpha-D-mannose + diphosphate</text>
        <dbReference type="Rhea" id="RHEA:15229"/>
        <dbReference type="ChEBI" id="CHEBI:15378"/>
        <dbReference type="ChEBI" id="CHEBI:33019"/>
        <dbReference type="ChEBI" id="CHEBI:37565"/>
        <dbReference type="ChEBI" id="CHEBI:57527"/>
        <dbReference type="ChEBI" id="CHEBI:58409"/>
        <dbReference type="EC" id="2.7.7.13"/>
    </reaction>
</comment>
<dbReference type="InterPro" id="IPR054566">
    <property type="entry name" value="ManC/GMP-like_b-helix"/>
</dbReference>
<dbReference type="Pfam" id="PF00483">
    <property type="entry name" value="NTP_transferase"/>
    <property type="match status" value="1"/>
</dbReference>
<keyword evidence="14" id="KW-1185">Reference proteome</keyword>
<evidence type="ECO:0000313" key="14">
    <source>
        <dbReference type="Proteomes" id="UP000321189"/>
    </source>
</evidence>
<evidence type="ECO:0000256" key="4">
    <source>
        <dbReference type="ARBA" id="ARBA00022679"/>
    </source>
</evidence>
<dbReference type="SUPFAM" id="SSF51182">
    <property type="entry name" value="RmlC-like cupins"/>
    <property type="match status" value="1"/>
</dbReference>
<dbReference type="Gene3D" id="3.90.550.10">
    <property type="entry name" value="Spore Coat Polysaccharide Biosynthesis Protein SpsA, Chain A"/>
    <property type="match status" value="1"/>
</dbReference>
<proteinExistence type="inferred from homology"/>
<evidence type="ECO:0000256" key="8">
    <source>
        <dbReference type="ARBA" id="ARBA00047343"/>
    </source>
</evidence>
<feature type="domain" description="Mannose-6-phosphate isomerase type II C-terminal" evidence="11">
    <location>
        <begin position="351"/>
        <end position="464"/>
    </location>
</feature>
<dbReference type="RefSeq" id="WP_138579910.1">
    <property type="nucleotide sequence ID" value="NZ_BJUT01000048.1"/>
</dbReference>
<comment type="similarity">
    <text evidence="2 9">Belongs to the mannose-6-phosphate isomerase type 2 family.</text>
</comment>
<evidence type="ECO:0000256" key="7">
    <source>
        <dbReference type="ARBA" id="ARBA00023134"/>
    </source>
</evidence>